<keyword evidence="9" id="KW-1185">Reference proteome</keyword>
<evidence type="ECO:0000256" key="3">
    <source>
        <dbReference type="ARBA" id="ARBA00022896"/>
    </source>
</evidence>
<dbReference type="RefSeq" id="WP_123014988.1">
    <property type="nucleotide sequence ID" value="NZ_AP024912.1"/>
</dbReference>
<evidence type="ECO:0000256" key="4">
    <source>
        <dbReference type="ARBA" id="ARBA00022964"/>
    </source>
</evidence>
<feature type="domain" description="Fe2OG dioxygenase" evidence="7">
    <location>
        <begin position="89"/>
        <end position="190"/>
    </location>
</feature>
<reference evidence="9" key="1">
    <citation type="journal article" date="2019" name="Int. J. Syst. Evol. Microbiol.">
        <title>The Global Catalogue of Microorganisms (GCM) 10K type strain sequencing project: providing services to taxonomists for standard genome sequencing and annotation.</title>
        <authorList>
            <consortium name="The Broad Institute Genomics Platform"/>
            <consortium name="The Broad Institute Genome Sequencing Center for Infectious Disease"/>
            <person name="Wu L."/>
            <person name="Ma J."/>
        </authorList>
    </citation>
    <scope>NUCLEOTIDE SEQUENCE [LARGE SCALE GENOMIC DNA]</scope>
    <source>
        <strain evidence="9">KCTC 62784</strain>
    </source>
</reference>
<organism evidence="8 9">
    <name type="scientific">Vibrio zhugei</name>
    <dbReference type="NCBI Taxonomy" id="2479546"/>
    <lineage>
        <taxon>Bacteria</taxon>
        <taxon>Pseudomonadati</taxon>
        <taxon>Pseudomonadota</taxon>
        <taxon>Gammaproteobacteria</taxon>
        <taxon>Vibrionales</taxon>
        <taxon>Vibrionaceae</taxon>
        <taxon>Vibrio</taxon>
    </lineage>
</organism>
<dbReference type="PANTHER" id="PTHR12907:SF26">
    <property type="entry name" value="HIF PROLYL HYDROXYLASE, ISOFORM C"/>
    <property type="match status" value="1"/>
</dbReference>
<evidence type="ECO:0000313" key="8">
    <source>
        <dbReference type="EMBL" id="MFC3023316.1"/>
    </source>
</evidence>
<dbReference type="PANTHER" id="PTHR12907">
    <property type="entry name" value="EGL NINE HOMOLOG-RELATED"/>
    <property type="match status" value="1"/>
</dbReference>
<dbReference type="InterPro" id="IPR051559">
    <property type="entry name" value="HIF_prolyl_hydroxylases"/>
</dbReference>
<dbReference type="Gene3D" id="2.60.120.620">
    <property type="entry name" value="q2cbj1_9rhob like domain"/>
    <property type="match status" value="1"/>
</dbReference>
<dbReference type="InterPro" id="IPR005123">
    <property type="entry name" value="Oxoglu/Fe-dep_dioxygenase_dom"/>
</dbReference>
<dbReference type="InterPro" id="IPR006620">
    <property type="entry name" value="Pro_4_hyd_alph"/>
</dbReference>
<comment type="cofactor">
    <cofactor evidence="1">
        <name>L-ascorbate</name>
        <dbReference type="ChEBI" id="CHEBI:38290"/>
    </cofactor>
</comment>
<keyword evidence="3" id="KW-0847">Vitamin C</keyword>
<keyword evidence="6" id="KW-0408">Iron</keyword>
<protein>
    <submittedName>
        <fullName evidence="8">2OG-Fe(II) oxygenase</fullName>
    </submittedName>
</protein>
<dbReference type="Proteomes" id="UP001595384">
    <property type="component" value="Unassembled WGS sequence"/>
</dbReference>
<evidence type="ECO:0000259" key="7">
    <source>
        <dbReference type="PROSITE" id="PS51471"/>
    </source>
</evidence>
<evidence type="ECO:0000256" key="1">
    <source>
        <dbReference type="ARBA" id="ARBA00001961"/>
    </source>
</evidence>
<keyword evidence="2" id="KW-0479">Metal-binding</keyword>
<comment type="caution">
    <text evidence="8">The sequence shown here is derived from an EMBL/GenBank/DDBJ whole genome shotgun (WGS) entry which is preliminary data.</text>
</comment>
<dbReference type="Pfam" id="PF13640">
    <property type="entry name" value="2OG-FeII_Oxy_3"/>
    <property type="match status" value="1"/>
</dbReference>
<evidence type="ECO:0000256" key="2">
    <source>
        <dbReference type="ARBA" id="ARBA00022723"/>
    </source>
</evidence>
<dbReference type="InterPro" id="IPR044862">
    <property type="entry name" value="Pro_4_hyd_alph_FE2OG_OXY"/>
</dbReference>
<evidence type="ECO:0000256" key="6">
    <source>
        <dbReference type="ARBA" id="ARBA00023004"/>
    </source>
</evidence>
<proteinExistence type="predicted"/>
<dbReference type="EMBL" id="JBHRSE010000037">
    <property type="protein sequence ID" value="MFC3023316.1"/>
    <property type="molecule type" value="Genomic_DNA"/>
</dbReference>
<dbReference type="SMART" id="SM00702">
    <property type="entry name" value="P4Hc"/>
    <property type="match status" value="1"/>
</dbReference>
<sequence length="202" mass="23966">MSLDKLMENIEKHGWFVWDDFLSAEQVSELRQCIPSEWKQAKIGRRDDTHQDTRRRTDKIHWMNATMGAPVQDYLDRMAAIQTMMNQRFFMGLFEYESHFSKYEEGDFYEKHYDSFQGSSNRRLTTVFYLNEEWTPEHGGILKLYDQHDHRLAEIEPIAGRLVVFLSEEFPHEVCVSQQERYSIAGWFRVNGVKDGVVDIAQ</sequence>
<dbReference type="PROSITE" id="PS51471">
    <property type="entry name" value="FE2OG_OXY"/>
    <property type="match status" value="1"/>
</dbReference>
<evidence type="ECO:0000256" key="5">
    <source>
        <dbReference type="ARBA" id="ARBA00023002"/>
    </source>
</evidence>
<keyword evidence="5" id="KW-0560">Oxidoreductase</keyword>
<evidence type="ECO:0000313" key="9">
    <source>
        <dbReference type="Proteomes" id="UP001595384"/>
    </source>
</evidence>
<gene>
    <name evidence="8" type="ORF">ACFODT_05705</name>
</gene>
<name>A0ABV7C950_9VIBR</name>
<keyword evidence="4" id="KW-0223">Dioxygenase</keyword>
<accession>A0ABV7C950</accession>